<comment type="caution">
    <text evidence="1">The sequence shown here is derived from an EMBL/GenBank/DDBJ whole genome shotgun (WGS) entry which is preliminary data.</text>
</comment>
<sequence>MALLNQRSATIHLVILAHAPILCVATLVTAVQGQTQRAWGGTLIAERIPHQPEQLLDHWVDDSTPLDLETILLKDEQVRLAGLASETTAIASDLEMIDSDEAQLPPGTRNGVFQKLLFTGTYLPQLEADSLGWGDLEAGVVFGFPFLRRDTPLLITPRFGVHYLDGAANFDLPDTLYDASIEFRHLRKFGDGPWAMDAAVTLGHYSDYEDDDADAFRVTGRGLVVYESSPTTKWLAGVAYLNRAGATVLPIGGVIYEPTPDVSYELIFPRPRFWWLLPGSNRQIGDERWVFLGGEFGGGVWSIERPSTQEQDLLTYLDYRVLVGYQRNLPSGISCTFEFGYVFGRQLEFSGPSPDVSLDDTMFTRVGLKF</sequence>
<dbReference type="EMBL" id="SJPS01000011">
    <property type="protein sequence ID" value="TWU21237.1"/>
    <property type="molecule type" value="Genomic_DNA"/>
</dbReference>
<dbReference type="RefSeq" id="WP_197530935.1">
    <property type="nucleotide sequence ID" value="NZ_SJPS01000011.1"/>
</dbReference>
<evidence type="ECO:0000313" key="2">
    <source>
        <dbReference type="Proteomes" id="UP000318437"/>
    </source>
</evidence>
<keyword evidence="2" id="KW-1185">Reference proteome</keyword>
<dbReference type="Proteomes" id="UP000318437">
    <property type="component" value="Unassembled WGS sequence"/>
</dbReference>
<proteinExistence type="predicted"/>
<reference evidence="1 2" key="1">
    <citation type="submission" date="2019-02" db="EMBL/GenBank/DDBJ databases">
        <title>Deep-cultivation of Planctomycetes and their phenomic and genomic characterization uncovers novel biology.</title>
        <authorList>
            <person name="Wiegand S."/>
            <person name="Jogler M."/>
            <person name="Boedeker C."/>
            <person name="Pinto D."/>
            <person name="Vollmers J."/>
            <person name="Rivas-Marin E."/>
            <person name="Kohn T."/>
            <person name="Peeters S.H."/>
            <person name="Heuer A."/>
            <person name="Rast P."/>
            <person name="Oberbeckmann S."/>
            <person name="Bunk B."/>
            <person name="Jeske O."/>
            <person name="Meyerdierks A."/>
            <person name="Storesund J.E."/>
            <person name="Kallscheuer N."/>
            <person name="Luecker S."/>
            <person name="Lage O.M."/>
            <person name="Pohl T."/>
            <person name="Merkel B.J."/>
            <person name="Hornburger P."/>
            <person name="Mueller R.-W."/>
            <person name="Bruemmer F."/>
            <person name="Labrenz M."/>
            <person name="Spormann A.M."/>
            <person name="Op Den Camp H."/>
            <person name="Overmann J."/>
            <person name="Amann R."/>
            <person name="Jetten M.S.M."/>
            <person name="Mascher T."/>
            <person name="Medema M.H."/>
            <person name="Devos D.P."/>
            <person name="Kaster A.-K."/>
            <person name="Ovreas L."/>
            <person name="Rohde M."/>
            <person name="Galperin M.Y."/>
            <person name="Jogler C."/>
        </authorList>
    </citation>
    <scope>NUCLEOTIDE SEQUENCE [LARGE SCALE GENOMIC DNA]</scope>
    <source>
        <strain evidence="1 2">Pla144</strain>
    </source>
</reference>
<name>A0A5C6CBM6_9BACT</name>
<protein>
    <submittedName>
        <fullName evidence="1">Uncharacterized protein</fullName>
    </submittedName>
</protein>
<organism evidence="1 2">
    <name type="scientific">Bythopirellula polymerisocia</name>
    <dbReference type="NCBI Taxonomy" id="2528003"/>
    <lineage>
        <taxon>Bacteria</taxon>
        <taxon>Pseudomonadati</taxon>
        <taxon>Planctomycetota</taxon>
        <taxon>Planctomycetia</taxon>
        <taxon>Pirellulales</taxon>
        <taxon>Lacipirellulaceae</taxon>
        <taxon>Bythopirellula</taxon>
    </lineage>
</organism>
<gene>
    <name evidence="1" type="ORF">Pla144_46460</name>
</gene>
<dbReference type="AlphaFoldDB" id="A0A5C6CBM6"/>
<accession>A0A5C6CBM6</accession>
<evidence type="ECO:0000313" key="1">
    <source>
        <dbReference type="EMBL" id="TWU21237.1"/>
    </source>
</evidence>